<dbReference type="PANTHER" id="PTHR43141:SF4">
    <property type="entry name" value="CYTOCHROME BD2 SUBUNIT II"/>
    <property type="match status" value="1"/>
</dbReference>
<sequence>MDVVWLTVLILMLGGWALLDGFVIGLGMLLPRLADDAAGRRLVLTGMGPFFLTNEVWLIAAAGVMTGAFPEFESRLLSGCRPIVIIMLAGWIAKDAATWFRSRRDSDRWRTTWERVLAVACACFAFAFGLLLGNITQGLPGAAAGSGFFDLFNPFTLLCGVATVLLFALHGAAFVAVRVPQAPGDQARRIAAALVRPALGAVALAVVAGAFSGDVRGAVSWLPALAFLVAGLAAVVGAGRAVTARPGRAFALTAAGAVAPVLAALAGAAPAVLHGAADAASLSLFAGMALPVLPVMLLAQAWLWWTFRHPVGPRSPVFF</sequence>
<keyword evidence="4 7" id="KW-0812">Transmembrane</keyword>
<organism evidence="8 9">
    <name type="scientific">Sphaerisporangium rufum</name>
    <dbReference type="NCBI Taxonomy" id="1381558"/>
    <lineage>
        <taxon>Bacteria</taxon>
        <taxon>Bacillati</taxon>
        <taxon>Actinomycetota</taxon>
        <taxon>Actinomycetes</taxon>
        <taxon>Streptosporangiales</taxon>
        <taxon>Streptosporangiaceae</taxon>
        <taxon>Sphaerisporangium</taxon>
    </lineage>
</organism>
<accession>A0A919RBL2</accession>
<keyword evidence="9" id="KW-1185">Reference proteome</keyword>
<evidence type="ECO:0000256" key="3">
    <source>
        <dbReference type="ARBA" id="ARBA00022475"/>
    </source>
</evidence>
<comment type="subcellular location">
    <subcellularLocation>
        <location evidence="1">Cell membrane</location>
        <topology evidence="1">Multi-pass membrane protein</topology>
    </subcellularLocation>
</comment>
<dbReference type="GO" id="GO:0016682">
    <property type="term" value="F:oxidoreductase activity, acting on diphenols and related substances as donors, oxygen as acceptor"/>
    <property type="evidence" value="ECO:0007669"/>
    <property type="project" value="TreeGrafter"/>
</dbReference>
<comment type="caution">
    <text evidence="8">The sequence shown here is derived from an EMBL/GenBank/DDBJ whole genome shotgun (WGS) entry which is preliminary data.</text>
</comment>
<feature type="transmembrane region" description="Helical" evidence="7">
    <location>
        <begin position="155"/>
        <end position="179"/>
    </location>
</feature>
<feature type="transmembrane region" description="Helical" evidence="7">
    <location>
        <begin position="76"/>
        <end position="94"/>
    </location>
</feature>
<dbReference type="InterPro" id="IPR003317">
    <property type="entry name" value="Cyt-d_oxidase_su2"/>
</dbReference>
<protein>
    <submittedName>
        <fullName evidence="8">Cytochrome c oxidase assembly protein</fullName>
    </submittedName>
</protein>
<keyword evidence="3" id="KW-1003">Cell membrane</keyword>
<gene>
    <name evidence="8" type="primary">cydB_2</name>
    <name evidence="8" type="ORF">Sru01_59420</name>
</gene>
<evidence type="ECO:0000256" key="5">
    <source>
        <dbReference type="ARBA" id="ARBA00022989"/>
    </source>
</evidence>
<evidence type="ECO:0000256" key="1">
    <source>
        <dbReference type="ARBA" id="ARBA00004651"/>
    </source>
</evidence>
<dbReference type="Proteomes" id="UP000655287">
    <property type="component" value="Unassembled WGS sequence"/>
</dbReference>
<evidence type="ECO:0000256" key="7">
    <source>
        <dbReference type="SAM" id="Phobius"/>
    </source>
</evidence>
<dbReference type="GO" id="GO:0005886">
    <property type="term" value="C:plasma membrane"/>
    <property type="evidence" value="ECO:0007669"/>
    <property type="project" value="UniProtKB-SubCell"/>
</dbReference>
<evidence type="ECO:0000256" key="4">
    <source>
        <dbReference type="ARBA" id="ARBA00022692"/>
    </source>
</evidence>
<dbReference type="Pfam" id="PF02322">
    <property type="entry name" value="Cyt_bd_oxida_II"/>
    <property type="match status" value="1"/>
</dbReference>
<name>A0A919RBL2_9ACTN</name>
<dbReference type="GO" id="GO:0019646">
    <property type="term" value="P:aerobic electron transport chain"/>
    <property type="evidence" value="ECO:0007669"/>
    <property type="project" value="TreeGrafter"/>
</dbReference>
<dbReference type="PANTHER" id="PTHR43141">
    <property type="entry name" value="CYTOCHROME BD2 SUBUNIT II"/>
    <property type="match status" value="1"/>
</dbReference>
<feature type="transmembrane region" description="Helical" evidence="7">
    <location>
        <begin position="218"/>
        <end position="238"/>
    </location>
</feature>
<dbReference type="AlphaFoldDB" id="A0A919RBL2"/>
<feature type="transmembrane region" description="Helical" evidence="7">
    <location>
        <begin position="191"/>
        <end position="212"/>
    </location>
</feature>
<feature type="transmembrane region" description="Helical" evidence="7">
    <location>
        <begin position="6"/>
        <end position="30"/>
    </location>
</feature>
<keyword evidence="6 7" id="KW-0472">Membrane</keyword>
<evidence type="ECO:0000256" key="6">
    <source>
        <dbReference type="ARBA" id="ARBA00023136"/>
    </source>
</evidence>
<evidence type="ECO:0000313" key="8">
    <source>
        <dbReference type="EMBL" id="GII80960.1"/>
    </source>
</evidence>
<dbReference type="RefSeq" id="WP_203992482.1">
    <property type="nucleotide sequence ID" value="NZ_BOOU01000085.1"/>
</dbReference>
<comment type="similarity">
    <text evidence="2">Belongs to the cytochrome ubiquinol oxidase subunit 2 family.</text>
</comment>
<feature type="transmembrane region" description="Helical" evidence="7">
    <location>
        <begin position="42"/>
        <end position="64"/>
    </location>
</feature>
<feature type="transmembrane region" description="Helical" evidence="7">
    <location>
        <begin position="115"/>
        <end position="135"/>
    </location>
</feature>
<evidence type="ECO:0000313" key="9">
    <source>
        <dbReference type="Proteomes" id="UP000655287"/>
    </source>
</evidence>
<feature type="transmembrane region" description="Helical" evidence="7">
    <location>
        <begin position="250"/>
        <end position="273"/>
    </location>
</feature>
<keyword evidence="5 7" id="KW-1133">Transmembrane helix</keyword>
<evidence type="ECO:0000256" key="2">
    <source>
        <dbReference type="ARBA" id="ARBA00007543"/>
    </source>
</evidence>
<dbReference type="GO" id="GO:0070069">
    <property type="term" value="C:cytochrome complex"/>
    <property type="evidence" value="ECO:0007669"/>
    <property type="project" value="TreeGrafter"/>
</dbReference>
<dbReference type="EMBL" id="BOOU01000085">
    <property type="protein sequence ID" value="GII80960.1"/>
    <property type="molecule type" value="Genomic_DNA"/>
</dbReference>
<proteinExistence type="inferred from homology"/>
<dbReference type="GO" id="GO:0009055">
    <property type="term" value="F:electron transfer activity"/>
    <property type="evidence" value="ECO:0007669"/>
    <property type="project" value="TreeGrafter"/>
</dbReference>
<reference evidence="8" key="1">
    <citation type="submission" date="2021-01" db="EMBL/GenBank/DDBJ databases">
        <title>Whole genome shotgun sequence of Sphaerisporangium rufum NBRC 109079.</title>
        <authorList>
            <person name="Komaki H."/>
            <person name="Tamura T."/>
        </authorList>
    </citation>
    <scope>NUCLEOTIDE SEQUENCE</scope>
    <source>
        <strain evidence="8">NBRC 109079</strain>
    </source>
</reference>
<feature type="transmembrane region" description="Helical" evidence="7">
    <location>
        <begin position="279"/>
        <end position="305"/>
    </location>
</feature>